<evidence type="ECO:0000313" key="1">
    <source>
        <dbReference type="EMBL" id="MED6282238.1"/>
    </source>
</evidence>
<comment type="caution">
    <text evidence="1">The sequence shown here is derived from an EMBL/GenBank/DDBJ whole genome shotgun (WGS) entry which is preliminary data.</text>
</comment>
<reference evidence="1 2" key="1">
    <citation type="submission" date="2021-06" db="EMBL/GenBank/DDBJ databases">
        <authorList>
            <person name="Palmer J.M."/>
        </authorList>
    </citation>
    <scope>NUCLEOTIDE SEQUENCE [LARGE SCALE GENOMIC DNA]</scope>
    <source>
        <strain evidence="1 2">CL_MEX2019</strain>
        <tissue evidence="1">Muscle</tissue>
    </source>
</reference>
<proteinExistence type="predicted"/>
<name>A0ABU7E7Q6_9TELE</name>
<dbReference type="Proteomes" id="UP001352852">
    <property type="component" value="Unassembled WGS sequence"/>
</dbReference>
<dbReference type="EMBL" id="JAHUTJ010045356">
    <property type="protein sequence ID" value="MED6282238.1"/>
    <property type="molecule type" value="Genomic_DNA"/>
</dbReference>
<accession>A0ABU7E7Q6</accession>
<gene>
    <name evidence="1" type="ORF">CHARACLAT_029943</name>
</gene>
<evidence type="ECO:0000313" key="2">
    <source>
        <dbReference type="Proteomes" id="UP001352852"/>
    </source>
</evidence>
<keyword evidence="2" id="KW-1185">Reference proteome</keyword>
<protein>
    <submittedName>
        <fullName evidence="1">Uncharacterized protein</fullName>
    </submittedName>
</protein>
<organism evidence="1 2">
    <name type="scientific">Characodon lateralis</name>
    <dbReference type="NCBI Taxonomy" id="208331"/>
    <lineage>
        <taxon>Eukaryota</taxon>
        <taxon>Metazoa</taxon>
        <taxon>Chordata</taxon>
        <taxon>Craniata</taxon>
        <taxon>Vertebrata</taxon>
        <taxon>Euteleostomi</taxon>
        <taxon>Actinopterygii</taxon>
        <taxon>Neopterygii</taxon>
        <taxon>Teleostei</taxon>
        <taxon>Neoteleostei</taxon>
        <taxon>Acanthomorphata</taxon>
        <taxon>Ovalentaria</taxon>
        <taxon>Atherinomorphae</taxon>
        <taxon>Cyprinodontiformes</taxon>
        <taxon>Goodeidae</taxon>
        <taxon>Characodon</taxon>
    </lineage>
</organism>
<sequence>MLSMRDCCKVNASDCPLTHSHLPKLSDFFQHQRCNNKHSALPLPAAPPDKNSELPEVLNSNMANRGRKNTMSYACYANANERNFNRSVKLLYVQQLHGHG</sequence>